<dbReference type="CDD" id="cd00063">
    <property type="entry name" value="FN3"/>
    <property type="match status" value="1"/>
</dbReference>
<dbReference type="PANTHER" id="PTHR21437:SF2">
    <property type="entry name" value="ANKYRIN REPEAT AND FIBRONECTIN TYPE-III DOMAIN-CONTAINING PROTEIN 1-LIKE"/>
    <property type="match status" value="1"/>
</dbReference>
<dbReference type="EMBL" id="AHAT01036216">
    <property type="status" value="NOT_ANNOTATED_CDS"/>
    <property type="molecule type" value="Genomic_DNA"/>
</dbReference>
<evidence type="ECO:0000313" key="2">
    <source>
        <dbReference type="Ensembl" id="ENSLOCP00000014600.1"/>
    </source>
</evidence>
<dbReference type="InterPro" id="IPR003961">
    <property type="entry name" value="FN3_dom"/>
</dbReference>
<dbReference type="Ensembl" id="ENSLOCT00000014629.1">
    <property type="protein sequence ID" value="ENSLOCP00000014600.1"/>
    <property type="gene ID" value="ENSLOCG00000011873.1"/>
</dbReference>
<name>W5N1U1_LEPOC</name>
<dbReference type="STRING" id="7918.ENSLOCP00000014600"/>
<organism evidence="2 3">
    <name type="scientific">Lepisosteus oculatus</name>
    <name type="common">Spotted gar</name>
    <dbReference type="NCBI Taxonomy" id="7918"/>
    <lineage>
        <taxon>Eukaryota</taxon>
        <taxon>Metazoa</taxon>
        <taxon>Chordata</taxon>
        <taxon>Craniata</taxon>
        <taxon>Vertebrata</taxon>
        <taxon>Euteleostomi</taxon>
        <taxon>Actinopterygii</taxon>
        <taxon>Neopterygii</taxon>
        <taxon>Holostei</taxon>
        <taxon>Semionotiformes</taxon>
        <taxon>Lepisosteidae</taxon>
        <taxon>Lepisosteus</taxon>
    </lineage>
</organism>
<dbReference type="eggNOG" id="KOG4485">
    <property type="taxonomic scope" value="Eukaryota"/>
</dbReference>
<dbReference type="Gene3D" id="2.60.40.10">
    <property type="entry name" value="Immunoglobulins"/>
    <property type="match status" value="1"/>
</dbReference>
<dbReference type="Bgee" id="ENSLOCG00000011873">
    <property type="expression patterns" value="Expressed in camera-type eye and 13 other cell types or tissues"/>
</dbReference>
<accession>W5N1U1</accession>
<evidence type="ECO:0000313" key="3">
    <source>
        <dbReference type="Proteomes" id="UP000018468"/>
    </source>
</evidence>
<dbReference type="SUPFAM" id="SSF49265">
    <property type="entry name" value="Fibronectin type III"/>
    <property type="match status" value="1"/>
</dbReference>
<feature type="domain" description="Fibronectin type-III" evidence="1">
    <location>
        <begin position="1"/>
        <end position="61"/>
    </location>
</feature>
<dbReference type="InterPro" id="IPR036116">
    <property type="entry name" value="FN3_sf"/>
</dbReference>
<dbReference type="PROSITE" id="PS50853">
    <property type="entry name" value="FN3"/>
    <property type="match status" value="1"/>
</dbReference>
<dbReference type="InterPro" id="IPR013783">
    <property type="entry name" value="Ig-like_fold"/>
</dbReference>
<dbReference type="PANTHER" id="PTHR21437">
    <property type="entry name" value="WIDE AWAKE"/>
    <property type="match status" value="1"/>
</dbReference>
<protein>
    <recommendedName>
        <fullName evidence="1">Fibronectin type-III domain-containing protein</fullName>
    </recommendedName>
</protein>
<reference evidence="2" key="3">
    <citation type="submission" date="2025-09" db="UniProtKB">
        <authorList>
            <consortium name="Ensembl"/>
        </authorList>
    </citation>
    <scope>IDENTIFICATION</scope>
</reference>
<dbReference type="InParanoid" id="W5N1U1"/>
<reference evidence="2" key="2">
    <citation type="submission" date="2025-08" db="UniProtKB">
        <authorList>
            <consortium name="Ensembl"/>
        </authorList>
    </citation>
    <scope>IDENTIFICATION</scope>
</reference>
<keyword evidence="3" id="KW-1185">Reference proteome</keyword>
<dbReference type="Proteomes" id="UP000018468">
    <property type="component" value="Linkage group LG12"/>
</dbReference>
<dbReference type="GeneTree" id="ENSGT00940000163984"/>
<dbReference type="HOGENOM" id="CLU_1932329_0_0_1"/>
<sequence>CESPVSITGLTTVRHCDWDCESPVSITGLTTGGLYFVRVSAYNVKGYGPAQSSSPPSAAPSSWTQCCGVKQRSREQAAGVGKLLEQIQDPQYRGYFIETSRVHTPSKKLSVSRSLKHLFQSATKFVRSLQR</sequence>
<dbReference type="AlphaFoldDB" id="W5N1U1"/>
<proteinExistence type="predicted"/>
<reference evidence="3" key="1">
    <citation type="submission" date="2011-12" db="EMBL/GenBank/DDBJ databases">
        <title>The Draft Genome of Lepisosteus oculatus.</title>
        <authorList>
            <consortium name="The Broad Institute Genome Assembly &amp; Analysis Group"/>
            <consortium name="Computational R&amp;D Group"/>
            <consortium name="and Sequencing Platform"/>
            <person name="Di Palma F."/>
            <person name="Alfoldi J."/>
            <person name="Johnson J."/>
            <person name="Berlin A."/>
            <person name="Gnerre S."/>
            <person name="Jaffe D."/>
            <person name="MacCallum I."/>
            <person name="Young S."/>
            <person name="Walker B.J."/>
            <person name="Lander E.S."/>
            <person name="Lindblad-Toh K."/>
        </authorList>
    </citation>
    <scope>NUCLEOTIDE SEQUENCE [LARGE SCALE GENOMIC DNA]</scope>
</reference>
<dbReference type="InterPro" id="IPR039269">
    <property type="entry name" value="ANKFN1"/>
</dbReference>
<evidence type="ECO:0000259" key="1">
    <source>
        <dbReference type="PROSITE" id="PS50853"/>
    </source>
</evidence>